<sequence>MKTVTLRNKTPALPVSEKAVLSWDKTALPVGKMTVMSASQEAPLLLSKLLPDEKTVLLSKWSLDKRVVLSTDKTAARPTQSMMGRARCSQHQLAHHGESVASWG</sequence>
<evidence type="ECO:0000313" key="4">
    <source>
        <dbReference type="Proteomes" id="UP000429607"/>
    </source>
</evidence>
<feature type="region of interest" description="Disordered" evidence="1">
    <location>
        <begin position="78"/>
        <end position="104"/>
    </location>
</feature>
<evidence type="ECO:0000313" key="5">
    <source>
        <dbReference type="Proteomes" id="UP000434957"/>
    </source>
</evidence>
<evidence type="ECO:0000256" key="1">
    <source>
        <dbReference type="SAM" id="MobiDB-lite"/>
    </source>
</evidence>
<evidence type="ECO:0000313" key="3">
    <source>
        <dbReference type="EMBL" id="KAE9310796.1"/>
    </source>
</evidence>
<gene>
    <name evidence="2" type="ORF">PR001_g19079</name>
    <name evidence="3" type="ORF">PR003_g20177</name>
</gene>
<dbReference type="Proteomes" id="UP000429607">
    <property type="component" value="Unassembled WGS sequence"/>
</dbReference>
<name>A0A6A4E178_9STRA</name>
<accession>A0A6A4E178</accession>
<reference evidence="3 5" key="1">
    <citation type="submission" date="2018-08" db="EMBL/GenBank/DDBJ databases">
        <title>Genomic investigation of the strawberry pathogen Phytophthora fragariae indicates pathogenicity is determined by transcriptional variation in three key races.</title>
        <authorList>
            <person name="Adams T.M."/>
            <person name="Armitage A.D."/>
            <person name="Sobczyk M.K."/>
            <person name="Bates H.J."/>
            <person name="Dunwell J.M."/>
            <person name="Nellist C.F."/>
            <person name="Harrison R.J."/>
        </authorList>
    </citation>
    <scope>NUCLEOTIDE SEQUENCE [LARGE SCALE GENOMIC DNA]</scope>
    <source>
        <strain evidence="2 4">SCRP249</strain>
        <strain evidence="3 5">SCRP333</strain>
    </source>
</reference>
<keyword evidence="5" id="KW-1185">Reference proteome</keyword>
<dbReference type="EMBL" id="QXFV01001738">
    <property type="protein sequence ID" value="KAE8999355.1"/>
    <property type="molecule type" value="Genomic_DNA"/>
</dbReference>
<dbReference type="EMBL" id="QXFT01001767">
    <property type="protein sequence ID" value="KAE9310796.1"/>
    <property type="molecule type" value="Genomic_DNA"/>
</dbReference>
<organism evidence="3 5">
    <name type="scientific">Phytophthora rubi</name>
    <dbReference type="NCBI Taxonomy" id="129364"/>
    <lineage>
        <taxon>Eukaryota</taxon>
        <taxon>Sar</taxon>
        <taxon>Stramenopiles</taxon>
        <taxon>Oomycota</taxon>
        <taxon>Peronosporomycetes</taxon>
        <taxon>Peronosporales</taxon>
        <taxon>Peronosporaceae</taxon>
        <taxon>Phytophthora</taxon>
    </lineage>
</organism>
<dbReference type="Proteomes" id="UP000434957">
    <property type="component" value="Unassembled WGS sequence"/>
</dbReference>
<evidence type="ECO:0000313" key="2">
    <source>
        <dbReference type="EMBL" id="KAE8999355.1"/>
    </source>
</evidence>
<protein>
    <submittedName>
        <fullName evidence="3">Uncharacterized protein</fullName>
    </submittedName>
</protein>
<dbReference type="AlphaFoldDB" id="A0A6A4E178"/>
<proteinExistence type="predicted"/>
<comment type="caution">
    <text evidence="3">The sequence shown here is derived from an EMBL/GenBank/DDBJ whole genome shotgun (WGS) entry which is preliminary data.</text>
</comment>